<reference evidence="1" key="1">
    <citation type="submission" date="2014-11" db="EMBL/GenBank/DDBJ databases">
        <authorList>
            <person name="Amaro Gonzalez C."/>
        </authorList>
    </citation>
    <scope>NUCLEOTIDE SEQUENCE</scope>
</reference>
<dbReference type="EMBL" id="GBXM01085564">
    <property type="protein sequence ID" value="JAH23013.1"/>
    <property type="molecule type" value="Transcribed_RNA"/>
</dbReference>
<sequence>MYFSTIQAILQCLTQDTQYLVQKLTLEFTVSVFDLGERALENLCCRPSNLILRLHQIGQQTQTLGDAGVAKRPTHAWRLVTVTSGFKIFFKTINSVVRSITCPWLLEDGSCCKGA</sequence>
<name>A0A0E9R3T8_ANGAN</name>
<accession>A0A0E9R3T8</accession>
<proteinExistence type="predicted"/>
<reference evidence="1" key="2">
    <citation type="journal article" date="2015" name="Fish Shellfish Immunol.">
        <title>Early steps in the European eel (Anguilla anguilla)-Vibrio vulnificus interaction in the gills: Role of the RtxA13 toxin.</title>
        <authorList>
            <person name="Callol A."/>
            <person name="Pajuelo D."/>
            <person name="Ebbesson L."/>
            <person name="Teles M."/>
            <person name="MacKenzie S."/>
            <person name="Amaro C."/>
        </authorList>
    </citation>
    <scope>NUCLEOTIDE SEQUENCE</scope>
</reference>
<organism evidence="1">
    <name type="scientific">Anguilla anguilla</name>
    <name type="common">European freshwater eel</name>
    <name type="synonym">Muraena anguilla</name>
    <dbReference type="NCBI Taxonomy" id="7936"/>
    <lineage>
        <taxon>Eukaryota</taxon>
        <taxon>Metazoa</taxon>
        <taxon>Chordata</taxon>
        <taxon>Craniata</taxon>
        <taxon>Vertebrata</taxon>
        <taxon>Euteleostomi</taxon>
        <taxon>Actinopterygii</taxon>
        <taxon>Neopterygii</taxon>
        <taxon>Teleostei</taxon>
        <taxon>Anguilliformes</taxon>
        <taxon>Anguillidae</taxon>
        <taxon>Anguilla</taxon>
    </lineage>
</organism>
<protein>
    <submittedName>
        <fullName evidence="1">Uncharacterized protein</fullName>
    </submittedName>
</protein>
<dbReference type="AlphaFoldDB" id="A0A0E9R3T8"/>
<evidence type="ECO:0000313" key="1">
    <source>
        <dbReference type="EMBL" id="JAH23013.1"/>
    </source>
</evidence>